<dbReference type="InterPro" id="IPR035986">
    <property type="entry name" value="PKD_dom_sf"/>
</dbReference>
<dbReference type="CDD" id="cd00146">
    <property type="entry name" value="PKD"/>
    <property type="match status" value="2"/>
</dbReference>
<dbReference type="EMBL" id="BAABLK010000033">
    <property type="protein sequence ID" value="GAA5227773.1"/>
    <property type="molecule type" value="Genomic_DNA"/>
</dbReference>
<proteinExistence type="predicted"/>
<evidence type="ECO:0000313" key="4">
    <source>
        <dbReference type="Proteomes" id="UP001501257"/>
    </source>
</evidence>
<dbReference type="SMART" id="SM00089">
    <property type="entry name" value="PKD"/>
    <property type="match status" value="2"/>
</dbReference>
<feature type="region of interest" description="Disordered" evidence="1">
    <location>
        <begin position="1"/>
        <end position="58"/>
    </location>
</feature>
<dbReference type="InterPro" id="IPR013783">
    <property type="entry name" value="Ig-like_fold"/>
</dbReference>
<dbReference type="InterPro" id="IPR022409">
    <property type="entry name" value="PKD/Chitinase_dom"/>
</dbReference>
<dbReference type="RefSeq" id="WP_425571774.1">
    <property type="nucleotide sequence ID" value="NZ_BAABLK010000033.1"/>
</dbReference>
<dbReference type="InterPro" id="IPR000601">
    <property type="entry name" value="PKD_dom"/>
</dbReference>
<dbReference type="Proteomes" id="UP001501257">
    <property type="component" value="Unassembled WGS sequence"/>
</dbReference>
<evidence type="ECO:0000259" key="2">
    <source>
        <dbReference type="PROSITE" id="PS50093"/>
    </source>
</evidence>
<organism evidence="3 4">
    <name type="scientific">Paeniglutamicibacter antarcticus</name>
    <dbReference type="NCBI Taxonomy" id="494023"/>
    <lineage>
        <taxon>Bacteria</taxon>
        <taxon>Bacillati</taxon>
        <taxon>Actinomycetota</taxon>
        <taxon>Actinomycetes</taxon>
        <taxon>Micrococcales</taxon>
        <taxon>Micrococcaceae</taxon>
        <taxon>Paeniglutamicibacter</taxon>
    </lineage>
</organism>
<dbReference type="PROSITE" id="PS50093">
    <property type="entry name" value="PKD"/>
    <property type="match status" value="2"/>
</dbReference>
<dbReference type="SUPFAM" id="SSF49299">
    <property type="entry name" value="PKD domain"/>
    <property type="match status" value="2"/>
</dbReference>
<reference evidence="4" key="1">
    <citation type="journal article" date="2019" name="Int. J. Syst. Evol. Microbiol.">
        <title>The Global Catalogue of Microorganisms (GCM) 10K type strain sequencing project: providing services to taxonomists for standard genome sequencing and annotation.</title>
        <authorList>
            <consortium name="The Broad Institute Genomics Platform"/>
            <consortium name="The Broad Institute Genome Sequencing Center for Infectious Disease"/>
            <person name="Wu L."/>
            <person name="Ma J."/>
        </authorList>
    </citation>
    <scope>NUCLEOTIDE SEQUENCE [LARGE SCALE GENOMIC DNA]</scope>
    <source>
        <strain evidence="4">JCM 18952</strain>
    </source>
</reference>
<evidence type="ECO:0000256" key="1">
    <source>
        <dbReference type="SAM" id="MobiDB-lite"/>
    </source>
</evidence>
<protein>
    <recommendedName>
        <fullName evidence="2">PKD domain-containing protein</fullName>
    </recommendedName>
</protein>
<dbReference type="Pfam" id="PF18911">
    <property type="entry name" value="PKD_4"/>
    <property type="match status" value="2"/>
</dbReference>
<evidence type="ECO:0000313" key="3">
    <source>
        <dbReference type="EMBL" id="GAA5227773.1"/>
    </source>
</evidence>
<gene>
    <name evidence="3" type="ORF">GCM10025778_23060</name>
</gene>
<sequence>MPGIGDGSTAQGALATHDYQDEGQYTVSLTVTDNDGATDSASKEVDVSAPPPPNRAPQAALSVVTDGLGVEADGTTSTDPDDGALEYSWDFGDGEGDQTGSTAQHNYAIAGEYTIGLTVTDPEGLVDTATQVVNVTAPAGPLAHDSFSRTVSGNWGNPETGGTWTRTSSAASTMVSEGTGKLLGTVAGAGPGAYLPALGALDVVATVTVALDKQPTGGGTYLYFSPRYVNSANQYQLKLRITSSGDGVLQLCSISGGVVSVLDTANLPSLEYNANEKLQLKVSASGAGFTSLGAKVWKTGTSEPETWAVTASDSAAGLQEAAGIGVRMYLSGSSTNTPSTSSFDDLLVEGP</sequence>
<keyword evidence="4" id="KW-1185">Reference proteome</keyword>
<dbReference type="Gene3D" id="2.60.40.10">
    <property type="entry name" value="Immunoglobulins"/>
    <property type="match status" value="2"/>
</dbReference>
<feature type="compositionally biased region" description="Polar residues" evidence="1">
    <location>
        <begin position="23"/>
        <end position="40"/>
    </location>
</feature>
<feature type="domain" description="PKD" evidence="2">
    <location>
        <begin position="53"/>
        <end position="142"/>
    </location>
</feature>
<accession>A0ABP9TPV2</accession>
<feature type="domain" description="PKD" evidence="2">
    <location>
        <begin position="4"/>
        <end position="50"/>
    </location>
</feature>
<name>A0ABP9TPV2_9MICC</name>
<comment type="caution">
    <text evidence="3">The sequence shown here is derived from an EMBL/GenBank/DDBJ whole genome shotgun (WGS) entry which is preliminary data.</text>
</comment>